<proteinExistence type="predicted"/>
<evidence type="ECO:0000256" key="7">
    <source>
        <dbReference type="ARBA" id="ARBA00023004"/>
    </source>
</evidence>
<dbReference type="InterPro" id="IPR020612">
    <property type="entry name" value="Methylthiotransferase_CS"/>
</dbReference>
<dbReference type="AlphaFoldDB" id="A0A2H0TLN6"/>
<dbReference type="Pfam" id="PF04055">
    <property type="entry name" value="Radical_SAM"/>
    <property type="match status" value="1"/>
</dbReference>
<protein>
    <recommendedName>
        <fullName evidence="10">tRNA-2-methylthio-N(6)-dimethylallyladenosine synthase</fullName>
        <ecNumber evidence="9">2.8.4.3</ecNumber>
    </recommendedName>
    <alternativeName>
        <fullName evidence="12">(Dimethylallyl)adenosine tRNA methylthiotransferase MiaB</fullName>
    </alternativeName>
    <alternativeName>
        <fullName evidence="11">tRNA-i(6)A37 methylthiotransferase</fullName>
    </alternativeName>
</protein>
<dbReference type="GO" id="GO:0051539">
    <property type="term" value="F:4 iron, 4 sulfur cluster binding"/>
    <property type="evidence" value="ECO:0007669"/>
    <property type="project" value="UniProtKB-KW"/>
</dbReference>
<dbReference type="PANTHER" id="PTHR43020">
    <property type="entry name" value="CDK5 REGULATORY SUBUNIT-ASSOCIATED PROTEIN 1"/>
    <property type="match status" value="1"/>
</dbReference>
<dbReference type="SFLD" id="SFLDS00029">
    <property type="entry name" value="Radical_SAM"/>
    <property type="match status" value="1"/>
</dbReference>
<keyword evidence="7" id="KW-0408">Iron</keyword>
<comment type="function">
    <text evidence="2">Catalyzes the methylthiolation of N6-(dimethylallyl)adenosine (i(6)A), leading to the formation of 2-methylthio-N6-(dimethylallyl)adenosine (ms(2)i(6)A) at position 37 in tRNAs that read codons beginning with uridine.</text>
</comment>
<dbReference type="InterPro" id="IPR005839">
    <property type="entry name" value="Methylthiotransferase"/>
</dbReference>
<evidence type="ECO:0000256" key="1">
    <source>
        <dbReference type="ARBA" id="ARBA00001966"/>
    </source>
</evidence>
<keyword evidence="3" id="KW-0004">4Fe-4S</keyword>
<comment type="cofactor">
    <cofactor evidence="1">
        <name>[4Fe-4S] cluster</name>
        <dbReference type="ChEBI" id="CHEBI:49883"/>
    </cofactor>
</comment>
<gene>
    <name evidence="15" type="ORF">COV26_00470</name>
</gene>
<keyword evidence="6" id="KW-0479">Metal-binding</keyword>
<dbReference type="InterPro" id="IPR058240">
    <property type="entry name" value="rSAM_sf"/>
</dbReference>
<dbReference type="PROSITE" id="PS51918">
    <property type="entry name" value="RADICAL_SAM"/>
    <property type="match status" value="1"/>
</dbReference>
<keyword evidence="8" id="KW-0411">Iron-sulfur</keyword>
<dbReference type="Gene3D" id="3.80.30.20">
    <property type="entry name" value="tm_1862 like domain"/>
    <property type="match status" value="1"/>
</dbReference>
<evidence type="ECO:0000313" key="16">
    <source>
        <dbReference type="Proteomes" id="UP000228508"/>
    </source>
</evidence>
<dbReference type="InterPro" id="IPR006638">
    <property type="entry name" value="Elp3/MiaA/NifB-like_rSAM"/>
</dbReference>
<evidence type="ECO:0000256" key="11">
    <source>
        <dbReference type="ARBA" id="ARBA00080698"/>
    </source>
</evidence>
<dbReference type="GO" id="GO:0046872">
    <property type="term" value="F:metal ion binding"/>
    <property type="evidence" value="ECO:0007669"/>
    <property type="project" value="UniProtKB-KW"/>
</dbReference>
<keyword evidence="4 15" id="KW-0808">Transferase</keyword>
<dbReference type="Pfam" id="PF00919">
    <property type="entry name" value="UPF0004"/>
    <property type="match status" value="1"/>
</dbReference>
<dbReference type="GO" id="GO:0035597">
    <property type="term" value="F:tRNA-2-methylthio-N(6)-dimethylallyladenosine(37) synthase activity"/>
    <property type="evidence" value="ECO:0007669"/>
    <property type="project" value="UniProtKB-EC"/>
</dbReference>
<dbReference type="NCBIfam" id="TIGR00089">
    <property type="entry name" value="MiaB/RimO family radical SAM methylthiotransferase"/>
    <property type="match status" value="1"/>
</dbReference>
<dbReference type="InterPro" id="IPR038135">
    <property type="entry name" value="Methylthiotransferase_N_sf"/>
</dbReference>
<sequence length="342" mass="39623">MRKYWVITFGCQMNKSDSERIATVLENIGYKNASNINEADLIVVNMCSVRQSAVDRVYGLIPKFRKLREKNPNLKTILTGCVLKKDKPKFAKGFDQILKFKDLFQYQPKYQNKPVVFIPISNGCNWACAYCVVPFTRGRLICRDHKEILKELKNVIKNGVREIWLLGQNVNRYRSISNLKSQNSKVINFAKLLKMVSDVPGDFQIRFMSPHPADFTDELIDVMAQSKKIAKYLNLPVQSGDNQILKAMNRPYTVEQYKNLVKKIRKKIPEINLSTDVIVGFPGETKKQFENTVKLFKEIKFDYAYIAKYSPRSGTAAFKMKDNVPLEEKKQREKILMEIIKK</sequence>
<evidence type="ECO:0000256" key="6">
    <source>
        <dbReference type="ARBA" id="ARBA00022723"/>
    </source>
</evidence>
<evidence type="ECO:0000256" key="10">
    <source>
        <dbReference type="ARBA" id="ARBA00068570"/>
    </source>
</evidence>
<dbReference type="EC" id="2.8.4.3" evidence="9"/>
<dbReference type="SFLD" id="SFLDG01061">
    <property type="entry name" value="methylthiotransferase"/>
    <property type="match status" value="1"/>
</dbReference>
<evidence type="ECO:0000313" key="15">
    <source>
        <dbReference type="EMBL" id="PIR73075.1"/>
    </source>
</evidence>
<evidence type="ECO:0000259" key="13">
    <source>
        <dbReference type="PROSITE" id="PS51449"/>
    </source>
</evidence>
<dbReference type="FunFam" id="3.80.30.20:FF:000001">
    <property type="entry name" value="tRNA-2-methylthio-N(6)-dimethylallyladenosine synthase 2"/>
    <property type="match status" value="1"/>
</dbReference>
<evidence type="ECO:0000259" key="14">
    <source>
        <dbReference type="PROSITE" id="PS51918"/>
    </source>
</evidence>
<accession>A0A2H0TLN6</accession>
<dbReference type="InterPro" id="IPR013848">
    <property type="entry name" value="Methylthiotransferase_N"/>
</dbReference>
<reference evidence="16" key="1">
    <citation type="submission" date="2017-09" db="EMBL/GenBank/DDBJ databases">
        <title>Depth-based differentiation of microbial function through sediment-hosted aquifers and enrichment of novel symbionts in the deep terrestrial subsurface.</title>
        <authorList>
            <person name="Probst A.J."/>
            <person name="Ladd B."/>
            <person name="Jarett J.K."/>
            <person name="Geller-Mcgrath D.E."/>
            <person name="Sieber C.M.K."/>
            <person name="Emerson J.B."/>
            <person name="Anantharaman K."/>
            <person name="Thomas B.C."/>
            <person name="Malmstrom R."/>
            <person name="Stieglmeier M."/>
            <person name="Klingl A."/>
            <person name="Woyke T."/>
            <person name="Ryan C.M."/>
            <person name="Banfield J.F."/>
        </authorList>
    </citation>
    <scope>NUCLEOTIDE SEQUENCE [LARGE SCALE GENOMIC DNA]</scope>
</reference>
<evidence type="ECO:0000256" key="4">
    <source>
        <dbReference type="ARBA" id="ARBA00022679"/>
    </source>
</evidence>
<dbReference type="SFLD" id="SFLDG01082">
    <property type="entry name" value="B12-binding_domain_containing"/>
    <property type="match status" value="1"/>
</dbReference>
<dbReference type="InterPro" id="IPR007197">
    <property type="entry name" value="rSAM"/>
</dbReference>
<dbReference type="Proteomes" id="UP000228508">
    <property type="component" value="Unassembled WGS sequence"/>
</dbReference>
<dbReference type="PROSITE" id="PS01278">
    <property type="entry name" value="MTTASE_RADICAL"/>
    <property type="match status" value="1"/>
</dbReference>
<dbReference type="PANTHER" id="PTHR43020:SF2">
    <property type="entry name" value="MITOCHONDRIAL TRNA METHYLTHIOTRANSFERASE CDK5RAP1"/>
    <property type="match status" value="1"/>
</dbReference>
<feature type="domain" description="MTTase N-terminal" evidence="13">
    <location>
        <begin position="2"/>
        <end position="109"/>
    </location>
</feature>
<organism evidence="15 16">
    <name type="scientific">Candidatus Nealsonbacteria bacterium CG10_big_fil_rev_8_21_14_0_10_36_23</name>
    <dbReference type="NCBI Taxonomy" id="1974709"/>
    <lineage>
        <taxon>Bacteria</taxon>
        <taxon>Candidatus Nealsoniibacteriota</taxon>
    </lineage>
</organism>
<dbReference type="SUPFAM" id="SSF102114">
    <property type="entry name" value="Radical SAM enzymes"/>
    <property type="match status" value="1"/>
</dbReference>
<dbReference type="PROSITE" id="PS51449">
    <property type="entry name" value="MTTASE_N"/>
    <property type="match status" value="1"/>
</dbReference>
<evidence type="ECO:0000256" key="12">
    <source>
        <dbReference type="ARBA" id="ARBA00081141"/>
    </source>
</evidence>
<dbReference type="CDD" id="cd01335">
    <property type="entry name" value="Radical_SAM"/>
    <property type="match status" value="1"/>
</dbReference>
<evidence type="ECO:0000256" key="9">
    <source>
        <dbReference type="ARBA" id="ARBA00033765"/>
    </source>
</evidence>
<feature type="domain" description="Radical SAM core" evidence="14">
    <location>
        <begin position="110"/>
        <end position="342"/>
    </location>
</feature>
<dbReference type="InterPro" id="IPR023404">
    <property type="entry name" value="rSAM_horseshoe"/>
</dbReference>
<evidence type="ECO:0000256" key="8">
    <source>
        <dbReference type="ARBA" id="ARBA00023014"/>
    </source>
</evidence>
<dbReference type="Gene3D" id="3.40.50.12160">
    <property type="entry name" value="Methylthiotransferase, N-terminal domain"/>
    <property type="match status" value="1"/>
</dbReference>
<evidence type="ECO:0000256" key="3">
    <source>
        <dbReference type="ARBA" id="ARBA00022485"/>
    </source>
</evidence>
<evidence type="ECO:0000256" key="5">
    <source>
        <dbReference type="ARBA" id="ARBA00022691"/>
    </source>
</evidence>
<dbReference type="EMBL" id="PFCH01000008">
    <property type="protein sequence ID" value="PIR73075.1"/>
    <property type="molecule type" value="Genomic_DNA"/>
</dbReference>
<name>A0A2H0TLN6_9BACT</name>
<dbReference type="SMART" id="SM00729">
    <property type="entry name" value="Elp3"/>
    <property type="match status" value="1"/>
</dbReference>
<evidence type="ECO:0000256" key="2">
    <source>
        <dbReference type="ARBA" id="ARBA00003234"/>
    </source>
</evidence>
<comment type="caution">
    <text evidence="15">The sequence shown here is derived from an EMBL/GenBank/DDBJ whole genome shotgun (WGS) entry which is preliminary data.</text>
</comment>
<dbReference type="GO" id="GO:0005829">
    <property type="term" value="C:cytosol"/>
    <property type="evidence" value="ECO:0007669"/>
    <property type="project" value="TreeGrafter"/>
</dbReference>
<keyword evidence="5" id="KW-0949">S-adenosyl-L-methionine</keyword>
<dbReference type="FunFam" id="3.40.50.12160:FF:000003">
    <property type="entry name" value="CDK5 regulatory subunit-associated protein 1"/>
    <property type="match status" value="1"/>
</dbReference>